<dbReference type="Gene3D" id="1.10.10.10">
    <property type="entry name" value="Winged helix-like DNA-binding domain superfamily/Winged helix DNA-binding domain"/>
    <property type="match status" value="1"/>
</dbReference>
<dbReference type="GO" id="GO:0003677">
    <property type="term" value="F:DNA binding"/>
    <property type="evidence" value="ECO:0007669"/>
    <property type="project" value="UniProtKB-KW"/>
</dbReference>
<evidence type="ECO:0000313" key="6">
    <source>
        <dbReference type="Proteomes" id="UP000220841"/>
    </source>
</evidence>
<dbReference type="InterPro" id="IPR036388">
    <property type="entry name" value="WH-like_DNA-bd_sf"/>
</dbReference>
<reference evidence="5 6" key="1">
    <citation type="submission" date="2017-09" db="EMBL/GenBank/DDBJ databases">
        <title>Large-scale bioinformatics analysis of Bacillus genomes uncovers conserved roles of natural products in bacterial physiology.</title>
        <authorList>
            <consortium name="Agbiome Team Llc"/>
            <person name="Bleich R.M."/>
            <person name="Grubbs K.J."/>
            <person name="Santa Maria K.C."/>
            <person name="Allen S.E."/>
            <person name="Farag S."/>
            <person name="Shank E.A."/>
            <person name="Bowers A."/>
        </authorList>
    </citation>
    <scope>NUCLEOTIDE SEQUENCE [LARGE SCALE GENOMIC DNA]</scope>
    <source>
        <strain evidence="5 6">AFS021349</strain>
    </source>
</reference>
<dbReference type="RefSeq" id="WP_098227366.1">
    <property type="nucleotide sequence ID" value="NZ_NUBY01000154.1"/>
</dbReference>
<keyword evidence="1" id="KW-0805">Transcription regulation</keyword>
<dbReference type="Proteomes" id="UP000220841">
    <property type="component" value="Unassembled WGS sequence"/>
</dbReference>
<sequence>MDKEIIYDIRQFNRFYTKVLGLFNNQILDTDYSLTEARILFEISERTECIANNLVQELNIDRSYMSRILRKFEREELIEKKSSIKDSRKNLLFLTKKGEELLDIIHIQSDEQINHLFNELSDSEINEIRISMMIIKEKLDKNIKQKLKND</sequence>
<dbReference type="SUPFAM" id="SSF46785">
    <property type="entry name" value="Winged helix' DNA-binding domain"/>
    <property type="match status" value="1"/>
</dbReference>
<keyword evidence="3" id="KW-0804">Transcription</keyword>
<comment type="caution">
    <text evidence="5">The sequence shown here is derived from an EMBL/GenBank/DDBJ whole genome shotgun (WGS) entry which is preliminary data.</text>
</comment>
<dbReference type="AlphaFoldDB" id="A0A2A8HA35"/>
<evidence type="ECO:0000313" key="5">
    <source>
        <dbReference type="EMBL" id="PEP98185.1"/>
    </source>
</evidence>
<evidence type="ECO:0000259" key="4">
    <source>
        <dbReference type="PROSITE" id="PS50995"/>
    </source>
</evidence>
<evidence type="ECO:0000256" key="1">
    <source>
        <dbReference type="ARBA" id="ARBA00023015"/>
    </source>
</evidence>
<gene>
    <name evidence="5" type="ORF">CN585_24310</name>
</gene>
<dbReference type="EMBL" id="NUBY01000154">
    <property type="protein sequence ID" value="PEP98185.1"/>
    <property type="molecule type" value="Genomic_DNA"/>
</dbReference>
<accession>A0A2A8HA35</accession>
<protein>
    <submittedName>
        <fullName evidence="5">MarR family transcriptional regulator</fullName>
    </submittedName>
</protein>
<dbReference type="SMART" id="SM00347">
    <property type="entry name" value="HTH_MARR"/>
    <property type="match status" value="1"/>
</dbReference>
<dbReference type="GO" id="GO:0003700">
    <property type="term" value="F:DNA-binding transcription factor activity"/>
    <property type="evidence" value="ECO:0007669"/>
    <property type="project" value="InterPro"/>
</dbReference>
<dbReference type="PANTHER" id="PTHR42756">
    <property type="entry name" value="TRANSCRIPTIONAL REGULATOR, MARR"/>
    <property type="match status" value="1"/>
</dbReference>
<dbReference type="Pfam" id="PF01047">
    <property type="entry name" value="MarR"/>
    <property type="match status" value="1"/>
</dbReference>
<proteinExistence type="predicted"/>
<dbReference type="PANTHER" id="PTHR42756:SF1">
    <property type="entry name" value="TRANSCRIPTIONAL REPRESSOR OF EMRAB OPERON"/>
    <property type="match status" value="1"/>
</dbReference>
<organism evidence="5 6">
    <name type="scientific">Bacillus toyonensis</name>
    <dbReference type="NCBI Taxonomy" id="155322"/>
    <lineage>
        <taxon>Bacteria</taxon>
        <taxon>Bacillati</taxon>
        <taxon>Bacillota</taxon>
        <taxon>Bacilli</taxon>
        <taxon>Bacillales</taxon>
        <taxon>Bacillaceae</taxon>
        <taxon>Bacillus</taxon>
        <taxon>Bacillus cereus group</taxon>
    </lineage>
</organism>
<keyword evidence="2" id="KW-0238">DNA-binding</keyword>
<name>A0A2A8HA35_9BACI</name>
<dbReference type="PROSITE" id="PS50995">
    <property type="entry name" value="HTH_MARR_2"/>
    <property type="match status" value="1"/>
</dbReference>
<dbReference type="InterPro" id="IPR000835">
    <property type="entry name" value="HTH_MarR-typ"/>
</dbReference>
<evidence type="ECO:0000256" key="3">
    <source>
        <dbReference type="ARBA" id="ARBA00023163"/>
    </source>
</evidence>
<dbReference type="InterPro" id="IPR036390">
    <property type="entry name" value="WH_DNA-bd_sf"/>
</dbReference>
<evidence type="ECO:0000256" key="2">
    <source>
        <dbReference type="ARBA" id="ARBA00023125"/>
    </source>
</evidence>
<feature type="domain" description="HTH marR-type" evidence="4">
    <location>
        <begin position="2"/>
        <end position="140"/>
    </location>
</feature>